<dbReference type="InterPro" id="IPR050624">
    <property type="entry name" value="HTH-type_Tx_Regulator"/>
</dbReference>
<dbReference type="InterPro" id="IPR001647">
    <property type="entry name" value="HTH_TetR"/>
</dbReference>
<dbReference type="EMBL" id="JAEAGR010000014">
    <property type="protein sequence ID" value="MBH1941778.1"/>
    <property type="molecule type" value="Genomic_DNA"/>
</dbReference>
<keyword evidence="1 2" id="KW-0238">DNA-binding</keyword>
<dbReference type="PANTHER" id="PTHR43479:SF11">
    <property type="entry name" value="ACREF_ENVCD OPERON REPRESSOR-RELATED"/>
    <property type="match status" value="1"/>
</dbReference>
<evidence type="ECO:0000313" key="5">
    <source>
        <dbReference type="Proteomes" id="UP000623269"/>
    </source>
</evidence>
<dbReference type="PRINTS" id="PR00455">
    <property type="entry name" value="HTHTETR"/>
</dbReference>
<feature type="domain" description="HTH tetR-type" evidence="3">
    <location>
        <begin position="6"/>
        <end position="66"/>
    </location>
</feature>
<dbReference type="AlphaFoldDB" id="A0A8J7L073"/>
<dbReference type="Gene3D" id="1.10.357.10">
    <property type="entry name" value="Tetracycline Repressor, domain 2"/>
    <property type="match status" value="1"/>
</dbReference>
<dbReference type="PANTHER" id="PTHR43479">
    <property type="entry name" value="ACREF/ENVCD OPERON REPRESSOR-RELATED"/>
    <property type="match status" value="1"/>
</dbReference>
<evidence type="ECO:0000256" key="2">
    <source>
        <dbReference type="PROSITE-ProRule" id="PRU00335"/>
    </source>
</evidence>
<dbReference type="Proteomes" id="UP000623269">
    <property type="component" value="Unassembled WGS sequence"/>
</dbReference>
<gene>
    <name evidence="4" type="ORF">I5677_12820</name>
</gene>
<evidence type="ECO:0000313" key="4">
    <source>
        <dbReference type="EMBL" id="MBH1941778.1"/>
    </source>
</evidence>
<dbReference type="InterPro" id="IPR009057">
    <property type="entry name" value="Homeodomain-like_sf"/>
</dbReference>
<organism evidence="4 5">
    <name type="scientific">Mobilitalea sibirica</name>
    <dbReference type="NCBI Taxonomy" id="1462919"/>
    <lineage>
        <taxon>Bacteria</taxon>
        <taxon>Bacillati</taxon>
        <taxon>Bacillota</taxon>
        <taxon>Clostridia</taxon>
        <taxon>Lachnospirales</taxon>
        <taxon>Lachnospiraceae</taxon>
        <taxon>Mobilitalea</taxon>
    </lineage>
</organism>
<protein>
    <submittedName>
        <fullName evidence="4">TetR/AcrR family transcriptional regulator</fullName>
    </submittedName>
</protein>
<evidence type="ECO:0000256" key="1">
    <source>
        <dbReference type="ARBA" id="ARBA00023125"/>
    </source>
</evidence>
<dbReference type="SUPFAM" id="SSF46689">
    <property type="entry name" value="Homeodomain-like"/>
    <property type="match status" value="1"/>
</dbReference>
<keyword evidence="5" id="KW-1185">Reference proteome</keyword>
<dbReference type="RefSeq" id="WP_197662024.1">
    <property type="nucleotide sequence ID" value="NZ_JAEAGR010000014.1"/>
</dbReference>
<accession>A0A8J7L073</accession>
<dbReference type="PROSITE" id="PS50977">
    <property type="entry name" value="HTH_TETR_2"/>
    <property type="match status" value="1"/>
</dbReference>
<proteinExistence type="predicted"/>
<feature type="DNA-binding region" description="H-T-H motif" evidence="2">
    <location>
        <begin position="29"/>
        <end position="48"/>
    </location>
</feature>
<sequence length="197" mass="22553">MQIKKEEIRENIIGAAEKEFLKRGFKNSSMRTIAAKSHTTIGNLYNYFENKEAILDEIIGDTPEQIIQLINKHEAAELVDLSKDEMEKNFDEVVDTFMPKFFPMDLLLSNSLLILMDSCEGTKYEAYRNTFLELFQAHLASHLNVEKGSFLAKTLSHGFLSALLFIGKNKRNMEDGKKDLINYIKLMVLGMPMPPKL</sequence>
<reference evidence="4" key="1">
    <citation type="submission" date="2020-12" db="EMBL/GenBank/DDBJ databases">
        <title>M. sibirica DSM 26468T genome.</title>
        <authorList>
            <person name="Thieme N."/>
            <person name="Rettenmaier R."/>
            <person name="Zverlov V."/>
            <person name="Liebl W."/>
        </authorList>
    </citation>
    <scope>NUCLEOTIDE SEQUENCE</scope>
    <source>
        <strain evidence="4">DSM 26468</strain>
    </source>
</reference>
<dbReference type="Pfam" id="PF00440">
    <property type="entry name" value="TetR_N"/>
    <property type="match status" value="1"/>
</dbReference>
<dbReference type="GO" id="GO:0003677">
    <property type="term" value="F:DNA binding"/>
    <property type="evidence" value="ECO:0007669"/>
    <property type="project" value="UniProtKB-UniRule"/>
</dbReference>
<evidence type="ECO:0000259" key="3">
    <source>
        <dbReference type="PROSITE" id="PS50977"/>
    </source>
</evidence>
<comment type="caution">
    <text evidence="4">The sequence shown here is derived from an EMBL/GenBank/DDBJ whole genome shotgun (WGS) entry which is preliminary data.</text>
</comment>
<name>A0A8J7L073_9FIRM</name>